<keyword evidence="1" id="KW-0396">Initiation factor</keyword>
<sequence length="477" mass="54063">MGSVARDVSIKLGDRWTFYFDNGPPRGISKPVWEEYVKELGTFGTIQSFWRYWNTIMKRLPLPDYSNLRLFKEGIKPLWEDPANKQGGKWTIPCPKDLSIETWSEVVFAVIGEQLEDKGEICGLVLAVRPKGDNIHIWHRNAESPNKDHITSRLQNFVPFDELKPLLSYVPHTVSQDYMQRDVQKVQDKKSKGGKNKKRQTVDSPSKLGHHDEATVTLTARAEDAASVMKRDWGSRDIFDAALKERRAWGSMDLARHSHGPKGGLTRTVSANKLAGMHDESKTPKRNALPARQWGSVDSRAIVLGTAPSVREEKEVHKGETDPAPIIPEPASAQSNADHVTVPQEEVQVSGATEKSKEQTKERQMEQATVSSVDIKKPERVEKQDRSSPQEVDKREDIDLSDPSIAKSTLLTEKDMLILEQLDKEMTRKRREHRKKLDESSAVDLEERTRQLQNQIYIAGALCFILALALIFALFFR</sequence>
<dbReference type="InterPro" id="IPR001040">
    <property type="entry name" value="TIF_eIF_4E"/>
</dbReference>
<accession>A0A7S3D2Q1</accession>
<feature type="compositionally biased region" description="Basic and acidic residues" evidence="2">
    <location>
        <begin position="310"/>
        <end position="321"/>
    </location>
</feature>
<keyword evidence="3" id="KW-1133">Transmembrane helix</keyword>
<name>A0A7S3D2Q1_9EUKA</name>
<gene>
    <name evidence="4" type="ORF">PBIL07802_LOCUS5273</name>
</gene>
<dbReference type="GO" id="GO:0016281">
    <property type="term" value="C:eukaryotic translation initiation factor 4F complex"/>
    <property type="evidence" value="ECO:0007669"/>
    <property type="project" value="TreeGrafter"/>
</dbReference>
<keyword evidence="3" id="KW-0472">Membrane</keyword>
<feature type="transmembrane region" description="Helical" evidence="3">
    <location>
        <begin position="456"/>
        <end position="476"/>
    </location>
</feature>
<evidence type="ECO:0000256" key="3">
    <source>
        <dbReference type="SAM" id="Phobius"/>
    </source>
</evidence>
<dbReference type="InterPro" id="IPR023398">
    <property type="entry name" value="TIF_eIF4e-like"/>
</dbReference>
<feature type="compositionally biased region" description="Basic and acidic residues" evidence="2">
    <location>
        <begin position="374"/>
        <end position="398"/>
    </location>
</feature>
<dbReference type="GO" id="GO:0003743">
    <property type="term" value="F:translation initiation factor activity"/>
    <property type="evidence" value="ECO:0007669"/>
    <property type="project" value="UniProtKB-KW"/>
</dbReference>
<evidence type="ECO:0000313" key="4">
    <source>
        <dbReference type="EMBL" id="CAE0243107.1"/>
    </source>
</evidence>
<proteinExistence type="inferred from homology"/>
<organism evidence="4">
    <name type="scientific">Palpitomonas bilix</name>
    <dbReference type="NCBI Taxonomy" id="652834"/>
    <lineage>
        <taxon>Eukaryota</taxon>
        <taxon>Eukaryota incertae sedis</taxon>
    </lineage>
</organism>
<keyword evidence="3" id="KW-0812">Transmembrane</keyword>
<evidence type="ECO:0000256" key="1">
    <source>
        <dbReference type="RuleBase" id="RU004374"/>
    </source>
</evidence>
<reference evidence="4" key="1">
    <citation type="submission" date="2021-01" db="EMBL/GenBank/DDBJ databases">
        <authorList>
            <person name="Corre E."/>
            <person name="Pelletier E."/>
            <person name="Niang G."/>
            <person name="Scheremetjew M."/>
            <person name="Finn R."/>
            <person name="Kale V."/>
            <person name="Holt S."/>
            <person name="Cochrane G."/>
            <person name="Meng A."/>
            <person name="Brown T."/>
            <person name="Cohen L."/>
        </authorList>
    </citation>
    <scope>NUCLEOTIDE SEQUENCE</scope>
    <source>
        <strain evidence="4">NIES-2562</strain>
    </source>
</reference>
<feature type="region of interest" description="Disordered" evidence="2">
    <location>
        <begin position="306"/>
        <end position="401"/>
    </location>
</feature>
<dbReference type="GO" id="GO:0000340">
    <property type="term" value="F:RNA 7-methylguanosine cap binding"/>
    <property type="evidence" value="ECO:0007669"/>
    <property type="project" value="TreeGrafter"/>
</dbReference>
<dbReference type="PANTHER" id="PTHR11960:SF26">
    <property type="match status" value="1"/>
</dbReference>
<dbReference type="Gene3D" id="3.30.760.10">
    <property type="entry name" value="RNA Cap, Translation Initiation Factor Eif4e"/>
    <property type="match status" value="1"/>
</dbReference>
<keyword evidence="1" id="KW-0648">Protein biosynthesis</keyword>
<dbReference type="AlphaFoldDB" id="A0A7S3D2Q1"/>
<comment type="similarity">
    <text evidence="1">Belongs to the eukaryotic initiation factor 4E family.</text>
</comment>
<evidence type="ECO:0000256" key="2">
    <source>
        <dbReference type="SAM" id="MobiDB-lite"/>
    </source>
</evidence>
<dbReference type="SUPFAM" id="SSF55418">
    <property type="entry name" value="eIF4e-like"/>
    <property type="match status" value="1"/>
</dbReference>
<dbReference type="Pfam" id="PF01652">
    <property type="entry name" value="IF4E"/>
    <property type="match status" value="1"/>
</dbReference>
<dbReference type="PANTHER" id="PTHR11960">
    <property type="entry name" value="EUKARYOTIC TRANSLATION INITIATION FACTOR 4E RELATED"/>
    <property type="match status" value="1"/>
</dbReference>
<feature type="compositionally biased region" description="Basic and acidic residues" evidence="2">
    <location>
        <begin position="354"/>
        <end position="365"/>
    </location>
</feature>
<keyword evidence="1" id="KW-0694">RNA-binding</keyword>
<dbReference type="EMBL" id="HBIB01008534">
    <property type="protein sequence ID" value="CAE0243107.1"/>
    <property type="molecule type" value="Transcribed_RNA"/>
</dbReference>
<protein>
    <submittedName>
        <fullName evidence="4">Uncharacterized protein</fullName>
    </submittedName>
</protein>
<feature type="region of interest" description="Disordered" evidence="2">
    <location>
        <begin position="183"/>
        <end position="211"/>
    </location>
</feature>